<organism evidence="1 2">
    <name type="scientific">Saccharospirillum mangrovi</name>
    <dbReference type="NCBI Taxonomy" id="2161747"/>
    <lineage>
        <taxon>Bacteria</taxon>
        <taxon>Pseudomonadati</taxon>
        <taxon>Pseudomonadota</taxon>
        <taxon>Gammaproteobacteria</taxon>
        <taxon>Oceanospirillales</taxon>
        <taxon>Saccharospirillaceae</taxon>
        <taxon>Saccharospirillum</taxon>
    </lineage>
</organism>
<comment type="caution">
    <text evidence="1">The sequence shown here is derived from an EMBL/GenBank/DDBJ whole genome shotgun (WGS) entry which is preliminary data.</text>
</comment>
<dbReference type="RefSeq" id="WP_380692518.1">
    <property type="nucleotide sequence ID" value="NZ_JBHRYR010000002.1"/>
</dbReference>
<proteinExistence type="predicted"/>
<name>A0ABV7ZVK9_9GAMM</name>
<keyword evidence="2" id="KW-1185">Reference proteome</keyword>
<sequence length="44" mass="4969">MIEMGQGFDSFCHENIRLAEAVGIGNHADNLITDFLVELKRMTM</sequence>
<accession>A0ABV7ZVK9</accession>
<dbReference type="EMBL" id="JBHRYR010000002">
    <property type="protein sequence ID" value="MFC3851371.1"/>
    <property type="molecule type" value="Genomic_DNA"/>
</dbReference>
<protein>
    <submittedName>
        <fullName evidence="1">Uncharacterized protein</fullName>
    </submittedName>
</protein>
<evidence type="ECO:0000313" key="1">
    <source>
        <dbReference type="EMBL" id="MFC3851371.1"/>
    </source>
</evidence>
<dbReference type="Proteomes" id="UP001595617">
    <property type="component" value="Unassembled WGS sequence"/>
</dbReference>
<gene>
    <name evidence="1" type="ORF">ACFOOG_00885</name>
</gene>
<reference evidence="2" key="1">
    <citation type="journal article" date="2019" name="Int. J. Syst. Evol. Microbiol.">
        <title>The Global Catalogue of Microorganisms (GCM) 10K type strain sequencing project: providing services to taxonomists for standard genome sequencing and annotation.</title>
        <authorList>
            <consortium name="The Broad Institute Genomics Platform"/>
            <consortium name="The Broad Institute Genome Sequencing Center for Infectious Disease"/>
            <person name="Wu L."/>
            <person name="Ma J."/>
        </authorList>
    </citation>
    <scope>NUCLEOTIDE SEQUENCE [LARGE SCALE GENOMIC DNA]</scope>
    <source>
        <strain evidence="2">IBRC 10765</strain>
    </source>
</reference>
<evidence type="ECO:0000313" key="2">
    <source>
        <dbReference type="Proteomes" id="UP001595617"/>
    </source>
</evidence>